<dbReference type="EMBL" id="PCRH01000032">
    <property type="protein sequence ID" value="PIP17155.1"/>
    <property type="molecule type" value="Genomic_DNA"/>
</dbReference>
<sequence length="64" mass="7077">MQKLRQKIDYNLCIHCGTCAAVCPQKAIKFDDNNKPDINYDLCANCGICADNCPVKAINCVLDI</sequence>
<evidence type="ECO:0000256" key="3">
    <source>
        <dbReference type="ARBA" id="ARBA00022737"/>
    </source>
</evidence>
<comment type="caution">
    <text evidence="7">The sequence shown here is derived from an EMBL/GenBank/DDBJ whole genome shotgun (WGS) entry which is preliminary data.</text>
</comment>
<feature type="domain" description="4Fe-4S ferredoxin-type" evidence="6">
    <location>
        <begin position="4"/>
        <end position="33"/>
    </location>
</feature>
<dbReference type="Proteomes" id="UP000231480">
    <property type="component" value="Unassembled WGS sequence"/>
</dbReference>
<evidence type="ECO:0000259" key="6">
    <source>
        <dbReference type="PROSITE" id="PS51379"/>
    </source>
</evidence>
<keyword evidence="2" id="KW-0479">Metal-binding</keyword>
<dbReference type="InterPro" id="IPR017896">
    <property type="entry name" value="4Fe4S_Fe-S-bd"/>
</dbReference>
<keyword evidence="3" id="KW-0677">Repeat</keyword>
<reference evidence="7 8" key="1">
    <citation type="submission" date="2017-09" db="EMBL/GenBank/DDBJ databases">
        <title>Depth-based differentiation of microbial function through sediment-hosted aquifers and enrichment of novel symbionts in the deep terrestrial subsurface.</title>
        <authorList>
            <person name="Probst A.J."/>
            <person name="Ladd B."/>
            <person name="Jarett J.K."/>
            <person name="Geller-Mcgrath D.E."/>
            <person name="Sieber C.M."/>
            <person name="Emerson J.B."/>
            <person name="Anantharaman K."/>
            <person name="Thomas B.C."/>
            <person name="Malmstrom R."/>
            <person name="Stieglmeier M."/>
            <person name="Klingl A."/>
            <person name="Woyke T."/>
            <person name="Ryan C.M."/>
            <person name="Banfield J.F."/>
        </authorList>
    </citation>
    <scope>NUCLEOTIDE SEQUENCE [LARGE SCALE GENOMIC DNA]</scope>
    <source>
        <strain evidence="7">CG23_combo_of_CG06-09_8_20_14_all_37_13</strain>
    </source>
</reference>
<dbReference type="Gene3D" id="3.30.70.20">
    <property type="match status" value="1"/>
</dbReference>
<evidence type="ECO:0000256" key="1">
    <source>
        <dbReference type="ARBA" id="ARBA00022485"/>
    </source>
</evidence>
<dbReference type="GO" id="GO:0046872">
    <property type="term" value="F:metal ion binding"/>
    <property type="evidence" value="ECO:0007669"/>
    <property type="project" value="UniProtKB-KW"/>
</dbReference>
<dbReference type="SUPFAM" id="SSF54862">
    <property type="entry name" value="4Fe-4S ferredoxins"/>
    <property type="match status" value="1"/>
</dbReference>
<gene>
    <name evidence="7" type="ORF">COX44_01425</name>
</gene>
<dbReference type="AlphaFoldDB" id="A0A2G9YD43"/>
<proteinExistence type="predicted"/>
<dbReference type="GO" id="GO:0051539">
    <property type="term" value="F:4 iron, 4 sulfur cluster binding"/>
    <property type="evidence" value="ECO:0007669"/>
    <property type="project" value="UniProtKB-KW"/>
</dbReference>
<dbReference type="PANTHER" id="PTHR43724:SF1">
    <property type="entry name" value="PYRUVATE SYNTHASE SUBUNIT PORD"/>
    <property type="match status" value="1"/>
</dbReference>
<protein>
    <recommendedName>
        <fullName evidence="6">4Fe-4S ferredoxin-type domain-containing protein</fullName>
    </recommendedName>
</protein>
<dbReference type="InterPro" id="IPR017900">
    <property type="entry name" value="4Fe4S_Fe_S_CS"/>
</dbReference>
<dbReference type="PROSITE" id="PS51379">
    <property type="entry name" value="4FE4S_FER_2"/>
    <property type="match status" value="2"/>
</dbReference>
<evidence type="ECO:0000313" key="8">
    <source>
        <dbReference type="Proteomes" id="UP000231480"/>
    </source>
</evidence>
<feature type="domain" description="4Fe-4S ferredoxin-type" evidence="6">
    <location>
        <begin position="34"/>
        <end position="63"/>
    </location>
</feature>
<accession>A0A2G9YD43</accession>
<dbReference type="PROSITE" id="PS00198">
    <property type="entry name" value="4FE4S_FER_1"/>
    <property type="match status" value="2"/>
</dbReference>
<evidence type="ECO:0000313" key="7">
    <source>
        <dbReference type="EMBL" id="PIP17155.1"/>
    </source>
</evidence>
<evidence type="ECO:0000256" key="4">
    <source>
        <dbReference type="ARBA" id="ARBA00023004"/>
    </source>
</evidence>
<dbReference type="Pfam" id="PF12838">
    <property type="entry name" value="Fer4_7"/>
    <property type="match status" value="1"/>
</dbReference>
<name>A0A2G9YD43_9BACT</name>
<evidence type="ECO:0000256" key="5">
    <source>
        <dbReference type="ARBA" id="ARBA00023014"/>
    </source>
</evidence>
<evidence type="ECO:0000256" key="2">
    <source>
        <dbReference type="ARBA" id="ARBA00022723"/>
    </source>
</evidence>
<keyword evidence="5" id="KW-0411">Iron-sulfur</keyword>
<dbReference type="PANTHER" id="PTHR43724">
    <property type="entry name" value="PYRUVATE SYNTHASE SUBUNIT PORD"/>
    <property type="match status" value="1"/>
</dbReference>
<organism evidence="7 8">
    <name type="scientific">Candidatus Portnoybacteria bacterium CG23_combo_of_CG06-09_8_20_14_all_37_13</name>
    <dbReference type="NCBI Taxonomy" id="1974819"/>
    <lineage>
        <taxon>Bacteria</taxon>
        <taxon>Candidatus Portnoyibacteriota</taxon>
    </lineage>
</organism>
<keyword evidence="1" id="KW-0004">4Fe-4S</keyword>
<keyword evidence="4" id="KW-0408">Iron</keyword>